<dbReference type="RefSeq" id="WP_014840019.1">
    <property type="nucleotide sequence ID" value="NC_018108.1"/>
</dbReference>
<keyword evidence="1" id="KW-0732">Signal</keyword>
<reference evidence="2 3" key="1">
    <citation type="journal article" date="2012" name="Vet. Microbiol.">
        <title>Comparative genomic analyses of the Taylorellae.</title>
        <authorList>
            <person name="Hauser H."/>
            <person name="Richter D.C."/>
            <person name="van Tonder A."/>
            <person name="Clark L."/>
            <person name="Preston A."/>
        </authorList>
    </citation>
    <scope>NUCLEOTIDE SEQUENCE [LARGE SCALE GENOMIC DNA]</scope>
    <source>
        <strain evidence="2 3">ATCC 35865</strain>
    </source>
</reference>
<name>A0ABN4AUD7_9BURK</name>
<dbReference type="Gene3D" id="2.60.40.4150">
    <property type="entry name" value="Type VI secretion system, lipoprotein SciN"/>
    <property type="match status" value="1"/>
</dbReference>
<feature type="signal peptide" evidence="1">
    <location>
        <begin position="1"/>
        <end position="21"/>
    </location>
</feature>
<keyword evidence="2" id="KW-0449">Lipoprotein</keyword>
<dbReference type="EMBL" id="CP003264">
    <property type="protein sequence ID" value="AFN35189.1"/>
    <property type="molecule type" value="Genomic_DNA"/>
</dbReference>
<dbReference type="NCBIfam" id="TIGR03352">
    <property type="entry name" value="VI_chp_3"/>
    <property type="match status" value="1"/>
</dbReference>
<proteinExistence type="predicted"/>
<dbReference type="InterPro" id="IPR038706">
    <property type="entry name" value="Type_VI_SciN-like_sf"/>
</dbReference>
<gene>
    <name evidence="2" type="ORF">KUI_0085</name>
</gene>
<dbReference type="PANTHER" id="PTHR37625">
    <property type="entry name" value="OUTER MEMBRANE LIPOPROTEIN-RELATED"/>
    <property type="match status" value="1"/>
</dbReference>
<dbReference type="PANTHER" id="PTHR37625:SF4">
    <property type="entry name" value="OUTER MEMBRANE LIPOPROTEIN"/>
    <property type="match status" value="1"/>
</dbReference>
<dbReference type="InterPro" id="IPR017734">
    <property type="entry name" value="T6SS_SciN"/>
</dbReference>
<dbReference type="Pfam" id="PF12790">
    <property type="entry name" value="T6SS-SciN"/>
    <property type="match status" value="1"/>
</dbReference>
<evidence type="ECO:0000313" key="2">
    <source>
        <dbReference type="EMBL" id="AFN35189.1"/>
    </source>
</evidence>
<sequence>MKNLFKLVLLSLVATIVVACASTEKKLAVPYIVEISASPDSNQSNGRPSPIKVVVYELSSSDAFNQADFFTLQQDYRKVLGDQVLGVKSVILSPGETKELKFSGSLNSKHIGVIGYYKEFNSSKWRLLVDLPEAKSTNIYKFWQRSPKSARIRIQAGAKELVVLPPETK</sequence>
<feature type="chain" id="PRO_5047513626" evidence="1">
    <location>
        <begin position="22"/>
        <end position="169"/>
    </location>
</feature>
<protein>
    <submittedName>
        <fullName evidence="2">Lipoprotein</fullName>
    </submittedName>
</protein>
<accession>A0ABN4AUD7</accession>
<dbReference type="Proteomes" id="UP000003121">
    <property type="component" value="Chromosome"/>
</dbReference>
<evidence type="ECO:0000313" key="3">
    <source>
        <dbReference type="Proteomes" id="UP000003121"/>
    </source>
</evidence>
<evidence type="ECO:0000256" key="1">
    <source>
        <dbReference type="SAM" id="SignalP"/>
    </source>
</evidence>
<organism evidence="2 3">
    <name type="scientific">Taylorella equigenitalis ATCC 35865</name>
    <dbReference type="NCBI Taxonomy" id="743973"/>
    <lineage>
        <taxon>Bacteria</taxon>
        <taxon>Pseudomonadati</taxon>
        <taxon>Pseudomonadota</taxon>
        <taxon>Betaproteobacteria</taxon>
        <taxon>Burkholderiales</taxon>
        <taxon>Alcaligenaceae</taxon>
        <taxon>Taylorella</taxon>
    </lineage>
</organism>
<dbReference type="PROSITE" id="PS51257">
    <property type="entry name" value="PROKAR_LIPOPROTEIN"/>
    <property type="match status" value="1"/>
</dbReference>
<keyword evidence="3" id="KW-1185">Reference proteome</keyword>